<dbReference type="EMBL" id="BTSX01000001">
    <property type="protein sequence ID" value="GMS79295.1"/>
    <property type="molecule type" value="Genomic_DNA"/>
</dbReference>
<proteinExistence type="predicted"/>
<keyword evidence="3" id="KW-1185">Reference proteome</keyword>
<evidence type="ECO:0000313" key="2">
    <source>
        <dbReference type="EMBL" id="GMS79295.1"/>
    </source>
</evidence>
<feature type="transmembrane region" description="Helical" evidence="1">
    <location>
        <begin position="135"/>
        <end position="157"/>
    </location>
</feature>
<accession>A0AAV5S9H3</accession>
<evidence type="ECO:0000256" key="1">
    <source>
        <dbReference type="SAM" id="Phobius"/>
    </source>
</evidence>
<reference evidence="2" key="1">
    <citation type="submission" date="2023-10" db="EMBL/GenBank/DDBJ databases">
        <title>Genome assembly of Pristionchus species.</title>
        <authorList>
            <person name="Yoshida K."/>
            <person name="Sommer R.J."/>
        </authorList>
    </citation>
    <scope>NUCLEOTIDE SEQUENCE</scope>
    <source>
        <strain evidence="2">RS0144</strain>
    </source>
</reference>
<keyword evidence="1" id="KW-0812">Transmembrane</keyword>
<keyword evidence="1" id="KW-1133">Transmembrane helix</keyword>
<keyword evidence="1" id="KW-0472">Membrane</keyword>
<sequence length="216" mass="24450">MFFLARSFSLSGTLFPQGSAYSAIMDRRDHTGRQNLCGVHVQTALYTTSIVAIIISLAAIALGILLTLHSDWHEFLPLYKQHLAYLRRANPQEYWLIYKIVAISWTVTHFIHGITVGMTIAGAVSTRPRLLIPQFLMLILLTGVYIFSFSALLILTFTRPRHLFFSVSFIIIFAFFACANLVVLVVFFRFLSDKAEALREILANTKSVHFKESTNS</sequence>
<dbReference type="AlphaFoldDB" id="A0AAV5S9H3"/>
<dbReference type="Proteomes" id="UP001432027">
    <property type="component" value="Unassembled WGS sequence"/>
</dbReference>
<gene>
    <name evidence="2" type="ORF">PENTCL1PPCAC_1470</name>
</gene>
<feature type="transmembrane region" description="Helical" evidence="1">
    <location>
        <begin position="163"/>
        <end position="191"/>
    </location>
</feature>
<protein>
    <recommendedName>
        <fullName evidence="4">G protein-coupled receptor</fullName>
    </recommendedName>
</protein>
<comment type="caution">
    <text evidence="2">The sequence shown here is derived from an EMBL/GenBank/DDBJ whole genome shotgun (WGS) entry which is preliminary data.</text>
</comment>
<evidence type="ECO:0008006" key="4">
    <source>
        <dbReference type="Google" id="ProtNLM"/>
    </source>
</evidence>
<organism evidence="2 3">
    <name type="scientific">Pristionchus entomophagus</name>
    <dbReference type="NCBI Taxonomy" id="358040"/>
    <lineage>
        <taxon>Eukaryota</taxon>
        <taxon>Metazoa</taxon>
        <taxon>Ecdysozoa</taxon>
        <taxon>Nematoda</taxon>
        <taxon>Chromadorea</taxon>
        <taxon>Rhabditida</taxon>
        <taxon>Rhabditina</taxon>
        <taxon>Diplogasteromorpha</taxon>
        <taxon>Diplogasteroidea</taxon>
        <taxon>Neodiplogasteridae</taxon>
        <taxon>Pristionchus</taxon>
    </lineage>
</organism>
<name>A0AAV5S9H3_9BILA</name>
<evidence type="ECO:0000313" key="3">
    <source>
        <dbReference type="Proteomes" id="UP001432027"/>
    </source>
</evidence>
<feature type="transmembrane region" description="Helical" evidence="1">
    <location>
        <begin position="44"/>
        <end position="68"/>
    </location>
</feature>